<dbReference type="EMBL" id="MT774400">
    <property type="protein sequence ID" value="QOR57090.1"/>
    <property type="molecule type" value="Genomic_DNA"/>
</dbReference>
<dbReference type="RefSeq" id="YP_010112542.1">
    <property type="nucleotide sequence ID" value="NC_055893.1"/>
</dbReference>
<name>A0A7M1RVN7_9CAUD</name>
<dbReference type="KEGG" id="vg:65131020"/>
<proteinExistence type="predicted"/>
<reference evidence="1 2" key="1">
    <citation type="submission" date="2020-07" db="EMBL/GenBank/DDBJ databases">
        <title>Taxonomic proposal: Crassvirales, a new order of highly abundant and diverse bacterial viruses.</title>
        <authorList>
            <person name="Shkoporov A.N."/>
            <person name="Stockdale S.R."/>
            <person name="Guerin E."/>
            <person name="Ross R.P."/>
            <person name="Hill C."/>
        </authorList>
    </citation>
    <scope>NUCLEOTIDE SEQUENCE [LARGE SCALE GENOMIC DNA]</scope>
</reference>
<organism evidence="1 2">
    <name type="scientific">uncultured phage cr4_1</name>
    <dbReference type="NCBI Taxonomy" id="2772084"/>
    <lineage>
        <taxon>Viruses</taxon>
        <taxon>Duplodnaviria</taxon>
        <taxon>Heunggongvirae</taxon>
        <taxon>Uroviricota</taxon>
        <taxon>Caudoviricetes</taxon>
        <taxon>Crassvirales</taxon>
        <taxon>Suoliviridae</taxon>
        <taxon>Loutivirinae</taxon>
        <taxon>Buorbuivirus</taxon>
        <taxon>Buorbuivirus hominis</taxon>
    </lineage>
</organism>
<protein>
    <submittedName>
        <fullName evidence="1">Uncharacterized protein</fullName>
    </submittedName>
</protein>
<accession>A0A7M1RVN7</accession>
<evidence type="ECO:0000313" key="2">
    <source>
        <dbReference type="Proteomes" id="UP000593850"/>
    </source>
</evidence>
<dbReference type="Proteomes" id="UP000593850">
    <property type="component" value="Segment"/>
</dbReference>
<sequence>MIRQENINFVASKYAPNPTEVAYWIDLSADSSGNVIKSNTNGMWIPINNSDNADLTELINQIKSNLNAEISRATQAELNLATTLATKADSEAVYTKQETTDIVNAAKVTVNNTLTSDSIVEALSAAQGKQLMDLINALTDRVAALETPEVPTV</sequence>
<evidence type="ECO:0000313" key="1">
    <source>
        <dbReference type="EMBL" id="QOR57090.1"/>
    </source>
</evidence>
<dbReference type="GeneID" id="65131020"/>
<keyword evidence="2" id="KW-1185">Reference proteome</keyword>